<dbReference type="PANTHER" id="PTHR21621:SF0">
    <property type="entry name" value="BETA-CITRYLGLUTAMATE SYNTHASE B-RELATED"/>
    <property type="match status" value="1"/>
</dbReference>
<evidence type="ECO:0000313" key="3">
    <source>
        <dbReference type="Proteomes" id="UP000306888"/>
    </source>
</evidence>
<evidence type="ECO:0000313" key="2">
    <source>
        <dbReference type="EMBL" id="TGY44442.1"/>
    </source>
</evidence>
<name>A0A4S2DRB8_9CLOT</name>
<evidence type="ECO:0000259" key="1">
    <source>
        <dbReference type="Pfam" id="PF08443"/>
    </source>
</evidence>
<sequence>MIEGIVIYSREDLNKNLSYIDWLIEEGKKRGLNIRLFLEDEINEVCIDFLFAINRSRNFNITFKLEEEGVRVFNDYKFCILGNDKLIAYDYIETLGLNYAKVYSNLKEMDNNKKIIEKPKNGHGGINIRILDNLDNLDFSKNIYQEYIEDYIGDIRFYIINNKIEHAVIRIPKEKSIVSNFTKGGSIEIFNYSYKEEEIINKILNNLNIDYGGIDFLLLKNGEVLFNEFEDAVGSRMLSHLGINDTMEKFLNHILNEVKGME</sequence>
<dbReference type="EMBL" id="SRYR01000001">
    <property type="protein sequence ID" value="TGY44442.1"/>
    <property type="molecule type" value="Genomic_DNA"/>
</dbReference>
<organism evidence="2 3">
    <name type="scientific">Clostridium sartagoforme</name>
    <dbReference type="NCBI Taxonomy" id="84031"/>
    <lineage>
        <taxon>Bacteria</taxon>
        <taxon>Bacillati</taxon>
        <taxon>Bacillota</taxon>
        <taxon>Clostridia</taxon>
        <taxon>Eubacteriales</taxon>
        <taxon>Clostridiaceae</taxon>
        <taxon>Clostridium</taxon>
    </lineage>
</organism>
<dbReference type="SUPFAM" id="SSF56059">
    <property type="entry name" value="Glutathione synthetase ATP-binding domain-like"/>
    <property type="match status" value="1"/>
</dbReference>
<reference evidence="2 3" key="1">
    <citation type="submission" date="2019-04" db="EMBL/GenBank/DDBJ databases">
        <title>Microbes associate with the intestines of laboratory mice.</title>
        <authorList>
            <person name="Navarre W."/>
            <person name="Wong E."/>
            <person name="Huang K."/>
            <person name="Tropini C."/>
            <person name="Ng K."/>
            <person name="Yu B."/>
        </authorList>
    </citation>
    <scope>NUCLEOTIDE SEQUENCE [LARGE SCALE GENOMIC DNA]</scope>
    <source>
        <strain evidence="2 3">NM50_B9-20</strain>
    </source>
</reference>
<dbReference type="Proteomes" id="UP000306888">
    <property type="component" value="Unassembled WGS sequence"/>
</dbReference>
<gene>
    <name evidence="2" type="ORF">E5347_06410</name>
</gene>
<dbReference type="InterPro" id="IPR013651">
    <property type="entry name" value="ATP-grasp_RimK-type"/>
</dbReference>
<dbReference type="OrthoDB" id="9786585at2"/>
<dbReference type="GO" id="GO:0009432">
    <property type="term" value="P:SOS response"/>
    <property type="evidence" value="ECO:0007669"/>
    <property type="project" value="TreeGrafter"/>
</dbReference>
<feature type="domain" description="ATP-grasp fold RimK-type" evidence="1">
    <location>
        <begin position="141"/>
        <end position="244"/>
    </location>
</feature>
<accession>A0A4S2DRB8</accession>
<dbReference type="PANTHER" id="PTHR21621">
    <property type="entry name" value="RIBOSOMAL PROTEIN S6 MODIFICATION PROTEIN"/>
    <property type="match status" value="1"/>
</dbReference>
<dbReference type="AlphaFoldDB" id="A0A4S2DRB8"/>
<proteinExistence type="predicted"/>
<dbReference type="GO" id="GO:0005737">
    <property type="term" value="C:cytoplasm"/>
    <property type="evidence" value="ECO:0007669"/>
    <property type="project" value="TreeGrafter"/>
</dbReference>
<dbReference type="GO" id="GO:0018169">
    <property type="term" value="F:ribosomal S6-glutamic acid ligase activity"/>
    <property type="evidence" value="ECO:0007669"/>
    <property type="project" value="TreeGrafter"/>
</dbReference>
<keyword evidence="3" id="KW-1185">Reference proteome</keyword>
<dbReference type="RefSeq" id="WP_136005618.1">
    <property type="nucleotide sequence ID" value="NZ_SRYR01000001.1"/>
</dbReference>
<comment type="caution">
    <text evidence="2">The sequence shown here is derived from an EMBL/GenBank/DDBJ whole genome shotgun (WGS) entry which is preliminary data.</text>
</comment>
<dbReference type="Pfam" id="PF08443">
    <property type="entry name" value="RimK"/>
    <property type="match status" value="1"/>
</dbReference>
<protein>
    <submittedName>
        <fullName evidence="2">ATP-grasp domain-containing protein</fullName>
    </submittedName>
</protein>
<dbReference type="Gene3D" id="3.30.470.20">
    <property type="entry name" value="ATP-grasp fold, B domain"/>
    <property type="match status" value="1"/>
</dbReference>